<dbReference type="Gene3D" id="1.10.510.10">
    <property type="entry name" value="Transferase(Phosphotransferase) domain 1"/>
    <property type="match status" value="1"/>
</dbReference>
<dbReference type="Gene3D" id="3.30.200.20">
    <property type="entry name" value="Phosphorylase Kinase, domain 1"/>
    <property type="match status" value="1"/>
</dbReference>
<organism evidence="4 5">
    <name type="scientific">Euplotes crassus</name>
    <dbReference type="NCBI Taxonomy" id="5936"/>
    <lineage>
        <taxon>Eukaryota</taxon>
        <taxon>Sar</taxon>
        <taxon>Alveolata</taxon>
        <taxon>Ciliophora</taxon>
        <taxon>Intramacronucleata</taxon>
        <taxon>Spirotrichea</taxon>
        <taxon>Hypotrichia</taxon>
        <taxon>Euplotida</taxon>
        <taxon>Euplotidae</taxon>
        <taxon>Moneuplotes</taxon>
    </lineage>
</organism>
<dbReference type="SUPFAM" id="SSF56112">
    <property type="entry name" value="Protein kinase-like (PK-like)"/>
    <property type="match status" value="1"/>
</dbReference>
<feature type="compositionally biased region" description="Basic and acidic residues" evidence="1">
    <location>
        <begin position="553"/>
        <end position="563"/>
    </location>
</feature>
<dbReference type="InterPro" id="IPR000719">
    <property type="entry name" value="Prot_kinase_dom"/>
</dbReference>
<sequence>MDKRISHHGIKNIIKAQVNLQDLGSNDNKQPQSQAVSSLYTRKEMLNQSNEFQNTVPAPRFAAKFKAGATSNRIGNNYKNGIHKIYGSPSKYSEKFYSQNKLQLYMQDHTNRVRESSKRKANNSILSNTNTITDLSISNDVSLKEHKIKNISKIITKPRRKKIGKDKSFSSRPSVGHEAKKSVASSVKGEDDQSKMMKSTLDQETLHKMHDLKENFEIDKLPSKNGRNHVGELFNTGNHTDGKKMKSHADILQNGTKTTKNQKDTNNANLSVKRYKSKYNKRKSLIAYGIQTEDEKIKSNKFICHSITRIDKRIDKIKNKLRARDQREDTFTNFNPPKVQKDFSSNVMKFSPQKLNLPESSSKFIEAISRSDDKVRAMKNLKSCKNVDGGNMNHLPSIIKHNHADSHESPDLEKKLHSTSSNMFKSKGRPSLMFHDSPCQKSNRKSKLINPNIPHVDLVLNTEDFRDIKDAVEISKTPLKRKASNSIQRRKLSGVKDPSMVKKDPLVPTSTVNIDSACKKSKKKSMDTPIMPVNEFKSHISYTSKRNKSKIKKPSEKIGEERKRMSKPSTAKSKKSIQCSLTDHEKKIYGNRCPEGYQRVRLLGKGGCALVWLVKDVNTEAKYALKQFPKNQESYTTAQTEVKIFKQLNSSEFSDHPGHGSISHLIERMEDKKDIFLLYEVGGTSFTDSIFKVKGEFYKSERIYFINHLDLYHAIKGKKSVLKQLLVKLFEAFDLLQLSGVIHADVKSDNILVTYQNEEITDVKLIDFGSAFVFEEAKGLSLSTPEYLAPEVLSYLENKGKQKQKSKVSEILQSMKVWSYDMWSIGALLLEIITGFPIWMSLKCRTKTKKGKQIFGKGIFGVQGRDCGKIYLKQKQFLMKDLQASLKKYDTCGLQSDLDFLDLLRSLLEFNPKKRISPSAALEHPFIANN</sequence>
<keyword evidence="5" id="KW-1185">Reference proteome</keyword>
<dbReference type="InterPro" id="IPR008271">
    <property type="entry name" value="Ser/Thr_kinase_AS"/>
</dbReference>
<dbReference type="SMART" id="SM00220">
    <property type="entry name" value="S_TKc"/>
    <property type="match status" value="1"/>
</dbReference>
<evidence type="ECO:0000256" key="1">
    <source>
        <dbReference type="SAM" id="MobiDB-lite"/>
    </source>
</evidence>
<feature type="domain" description="Protein kinase" evidence="3">
    <location>
        <begin position="597"/>
        <end position="927"/>
    </location>
</feature>
<protein>
    <recommendedName>
        <fullName evidence="3">Protein kinase domain-containing protein</fullName>
    </recommendedName>
</protein>
<feature type="transmembrane region" description="Helical" evidence="2">
    <location>
        <begin position="822"/>
        <end position="842"/>
    </location>
</feature>
<name>A0AAD1XZM3_EUPCR</name>
<evidence type="ECO:0000256" key="2">
    <source>
        <dbReference type="SAM" id="Phobius"/>
    </source>
</evidence>
<dbReference type="Proteomes" id="UP001295684">
    <property type="component" value="Unassembled WGS sequence"/>
</dbReference>
<comment type="caution">
    <text evidence="4">The sequence shown here is derived from an EMBL/GenBank/DDBJ whole genome shotgun (WGS) entry which is preliminary data.</text>
</comment>
<dbReference type="InterPro" id="IPR011009">
    <property type="entry name" value="Kinase-like_dom_sf"/>
</dbReference>
<dbReference type="GO" id="GO:0005634">
    <property type="term" value="C:nucleus"/>
    <property type="evidence" value="ECO:0007669"/>
    <property type="project" value="TreeGrafter"/>
</dbReference>
<dbReference type="Pfam" id="PF00069">
    <property type="entry name" value="Pkinase"/>
    <property type="match status" value="1"/>
</dbReference>
<keyword evidence="2" id="KW-0472">Membrane</keyword>
<accession>A0AAD1XZM3</accession>
<dbReference type="GO" id="GO:0005524">
    <property type="term" value="F:ATP binding"/>
    <property type="evidence" value="ECO:0007669"/>
    <property type="project" value="InterPro"/>
</dbReference>
<feature type="region of interest" description="Disordered" evidence="1">
    <location>
        <begin position="425"/>
        <end position="448"/>
    </location>
</feature>
<feature type="region of interest" description="Disordered" evidence="1">
    <location>
        <begin position="542"/>
        <end position="577"/>
    </location>
</feature>
<dbReference type="PROSITE" id="PS50011">
    <property type="entry name" value="PROTEIN_KINASE_DOM"/>
    <property type="match status" value="1"/>
</dbReference>
<dbReference type="PROSITE" id="PS00108">
    <property type="entry name" value="PROTEIN_KINASE_ST"/>
    <property type="match status" value="1"/>
</dbReference>
<feature type="region of interest" description="Disordered" evidence="1">
    <location>
        <begin position="158"/>
        <end position="199"/>
    </location>
</feature>
<feature type="compositionally biased region" description="Polar residues" evidence="1">
    <location>
        <begin position="567"/>
        <end position="577"/>
    </location>
</feature>
<dbReference type="GO" id="GO:0044773">
    <property type="term" value="P:mitotic DNA damage checkpoint signaling"/>
    <property type="evidence" value="ECO:0007669"/>
    <property type="project" value="TreeGrafter"/>
</dbReference>
<feature type="compositionally biased region" description="Basic and acidic residues" evidence="1">
    <location>
        <begin position="165"/>
        <end position="181"/>
    </location>
</feature>
<keyword evidence="2" id="KW-1133">Transmembrane helix</keyword>
<evidence type="ECO:0000313" key="4">
    <source>
        <dbReference type="EMBL" id="CAI2382047.1"/>
    </source>
</evidence>
<dbReference type="EMBL" id="CAMPGE010024189">
    <property type="protein sequence ID" value="CAI2382047.1"/>
    <property type="molecule type" value="Genomic_DNA"/>
</dbReference>
<dbReference type="PANTHER" id="PTHR44167">
    <property type="entry name" value="OVARIAN-SPECIFIC SERINE/THREONINE-PROTEIN KINASE LOK-RELATED"/>
    <property type="match status" value="1"/>
</dbReference>
<gene>
    <name evidence="4" type="ORF">ECRASSUSDP1_LOCUS23514</name>
</gene>
<dbReference type="AlphaFoldDB" id="A0AAD1XZM3"/>
<evidence type="ECO:0000313" key="5">
    <source>
        <dbReference type="Proteomes" id="UP001295684"/>
    </source>
</evidence>
<dbReference type="GO" id="GO:0005737">
    <property type="term" value="C:cytoplasm"/>
    <property type="evidence" value="ECO:0007669"/>
    <property type="project" value="TreeGrafter"/>
</dbReference>
<dbReference type="PANTHER" id="PTHR44167:SF24">
    <property type="entry name" value="SERINE_THREONINE-PROTEIN KINASE CHK2"/>
    <property type="match status" value="1"/>
</dbReference>
<dbReference type="GO" id="GO:0004674">
    <property type="term" value="F:protein serine/threonine kinase activity"/>
    <property type="evidence" value="ECO:0007669"/>
    <property type="project" value="TreeGrafter"/>
</dbReference>
<evidence type="ECO:0000259" key="3">
    <source>
        <dbReference type="PROSITE" id="PS50011"/>
    </source>
</evidence>
<keyword evidence="2" id="KW-0812">Transmembrane</keyword>
<proteinExistence type="predicted"/>
<reference evidence="4" key="1">
    <citation type="submission" date="2023-07" db="EMBL/GenBank/DDBJ databases">
        <authorList>
            <consortium name="AG Swart"/>
            <person name="Singh M."/>
            <person name="Singh A."/>
            <person name="Seah K."/>
            <person name="Emmerich C."/>
        </authorList>
    </citation>
    <scope>NUCLEOTIDE SEQUENCE</scope>
    <source>
        <strain evidence="4">DP1</strain>
    </source>
</reference>